<keyword evidence="1" id="KW-0808">Transferase</keyword>
<dbReference type="Proteomes" id="UP000019276">
    <property type="component" value="Unassembled WGS sequence"/>
</dbReference>
<comment type="caution">
    <text evidence="1">The sequence shown here is derived from an EMBL/GenBank/DDBJ whole genome shotgun (WGS) entry which is preliminary data.</text>
</comment>
<gene>
    <name evidence="1" type="ORF">DS2_12338</name>
</gene>
<dbReference type="STRING" id="1328313.DS2_12338"/>
<dbReference type="RefSeq" id="WP_035015115.1">
    <property type="nucleotide sequence ID" value="NZ_ARZY01000023.1"/>
</dbReference>
<dbReference type="AlphaFoldDB" id="W7QW17"/>
<sequence length="235" mass="26454">MSKSAIAIIPARGGSKRIPKKNIKLFEGKPLISYSIAAAKQTGLFDKIIVSTDSEEIAEVAQDYGADIPFIRPKELADDFTGTTPVVNHAINYMRGQGHNYQYTCCIYATAPLLTAEYLLAGFNALQTQPEKCFAFSVCTFPFPVQRALQAHSEDVTGVEPMYKDFIGKRSQDLVEAFHDAGQFYWGRSQDFVDRKGMFAKHSIPIFMPRSRVQDIDTLEDWQTAELMYRAINFK</sequence>
<protein>
    <submittedName>
        <fullName evidence="1">Pseudaminic acid CMP-transferase</fullName>
    </submittedName>
</protein>
<dbReference type="PANTHER" id="PTHR21485">
    <property type="entry name" value="HAD SUPERFAMILY MEMBERS CMAS AND KDSC"/>
    <property type="match status" value="1"/>
</dbReference>
<accession>W7QW17</accession>
<dbReference type="NCBIfam" id="TIGR03584">
    <property type="entry name" value="PseF"/>
    <property type="match status" value="1"/>
</dbReference>
<dbReference type="InterPro" id="IPR020039">
    <property type="entry name" value="PseF"/>
</dbReference>
<dbReference type="InterPro" id="IPR003329">
    <property type="entry name" value="Cytidylyl_trans"/>
</dbReference>
<dbReference type="GO" id="GO:0008781">
    <property type="term" value="F:N-acylneuraminate cytidylyltransferase activity"/>
    <property type="evidence" value="ECO:0007669"/>
    <property type="project" value="TreeGrafter"/>
</dbReference>
<reference evidence="1 2" key="1">
    <citation type="journal article" date="2014" name="Genome Announc.">
        <title>Draft Genome Sequence of the Agar-Degrading Bacterium Catenovulum sp. Strain DS-2, Isolated from Intestines of Haliotis diversicolor.</title>
        <authorList>
            <person name="Shan D."/>
            <person name="Li X."/>
            <person name="Gu Z."/>
            <person name="Wei G."/>
            <person name="Gao Z."/>
            <person name="Shao Z."/>
        </authorList>
    </citation>
    <scope>NUCLEOTIDE SEQUENCE [LARGE SCALE GENOMIC DNA]</scope>
    <source>
        <strain evidence="1 2">DS-2</strain>
    </source>
</reference>
<dbReference type="InterPro" id="IPR050793">
    <property type="entry name" value="CMP-NeuNAc_synthase"/>
</dbReference>
<dbReference type="OrthoDB" id="9805604at2"/>
<evidence type="ECO:0000313" key="2">
    <source>
        <dbReference type="Proteomes" id="UP000019276"/>
    </source>
</evidence>
<proteinExistence type="predicted"/>
<dbReference type="PATRIC" id="fig|1328313.3.peg.2520"/>
<dbReference type="InterPro" id="IPR029044">
    <property type="entry name" value="Nucleotide-diphossugar_trans"/>
</dbReference>
<evidence type="ECO:0000313" key="1">
    <source>
        <dbReference type="EMBL" id="EWH09470.1"/>
    </source>
</evidence>
<dbReference type="Pfam" id="PF02348">
    <property type="entry name" value="CTP_transf_3"/>
    <property type="match status" value="1"/>
</dbReference>
<dbReference type="Gene3D" id="3.90.550.10">
    <property type="entry name" value="Spore Coat Polysaccharide Biosynthesis Protein SpsA, Chain A"/>
    <property type="match status" value="1"/>
</dbReference>
<keyword evidence="2" id="KW-1185">Reference proteome</keyword>
<dbReference type="PANTHER" id="PTHR21485:SF6">
    <property type="entry name" value="N-ACYLNEURAMINATE CYTIDYLYLTRANSFERASE-RELATED"/>
    <property type="match status" value="1"/>
</dbReference>
<dbReference type="CDD" id="cd02513">
    <property type="entry name" value="CMP-NeuAc_Synthase"/>
    <property type="match status" value="1"/>
</dbReference>
<dbReference type="eggNOG" id="COG1083">
    <property type="taxonomic scope" value="Bacteria"/>
</dbReference>
<dbReference type="SUPFAM" id="SSF53448">
    <property type="entry name" value="Nucleotide-diphospho-sugar transferases"/>
    <property type="match status" value="1"/>
</dbReference>
<organism evidence="1 2">
    <name type="scientific">Catenovulum agarivorans DS-2</name>
    <dbReference type="NCBI Taxonomy" id="1328313"/>
    <lineage>
        <taxon>Bacteria</taxon>
        <taxon>Pseudomonadati</taxon>
        <taxon>Pseudomonadota</taxon>
        <taxon>Gammaproteobacteria</taxon>
        <taxon>Alteromonadales</taxon>
        <taxon>Alteromonadaceae</taxon>
        <taxon>Catenovulum</taxon>
    </lineage>
</organism>
<name>W7QW17_9ALTE</name>
<dbReference type="EMBL" id="ARZY01000023">
    <property type="protein sequence ID" value="EWH09470.1"/>
    <property type="molecule type" value="Genomic_DNA"/>
</dbReference>